<keyword evidence="6" id="KW-1185">Reference proteome</keyword>
<name>A0A1H4CQU3_9BACT</name>
<dbReference type="PANTHER" id="PTHR11364">
    <property type="entry name" value="THIOSULFATE SULFERTANSFERASE"/>
    <property type="match status" value="1"/>
</dbReference>
<dbReference type="GO" id="GO:0004792">
    <property type="term" value="F:thiosulfate-cyanide sulfurtransferase activity"/>
    <property type="evidence" value="ECO:0007669"/>
    <property type="project" value="TreeGrafter"/>
</dbReference>
<protein>
    <submittedName>
        <fullName evidence="5">3-mercaptopyruvate sulfurtransferase SseA, contains two rhodanese domains</fullName>
    </submittedName>
</protein>
<evidence type="ECO:0000256" key="3">
    <source>
        <dbReference type="SAM" id="MobiDB-lite"/>
    </source>
</evidence>
<feature type="domain" description="Rhodanese" evidence="4">
    <location>
        <begin position="67"/>
        <end position="179"/>
    </location>
</feature>
<dbReference type="STRING" id="37625.SAMN05660420_02676"/>
<organism evidence="5 6">
    <name type="scientific">Desulfuromusa kysingii</name>
    <dbReference type="NCBI Taxonomy" id="37625"/>
    <lineage>
        <taxon>Bacteria</taxon>
        <taxon>Pseudomonadati</taxon>
        <taxon>Thermodesulfobacteriota</taxon>
        <taxon>Desulfuromonadia</taxon>
        <taxon>Desulfuromonadales</taxon>
        <taxon>Geopsychrobacteraceae</taxon>
        <taxon>Desulfuromusa</taxon>
    </lineage>
</organism>
<reference evidence="5 6" key="1">
    <citation type="submission" date="2016-10" db="EMBL/GenBank/DDBJ databases">
        <authorList>
            <person name="de Groot N.N."/>
        </authorList>
    </citation>
    <scope>NUCLEOTIDE SEQUENCE [LARGE SCALE GENOMIC DNA]</scope>
    <source>
        <strain evidence="5 6">DSM 7343</strain>
    </source>
</reference>
<evidence type="ECO:0000313" key="6">
    <source>
        <dbReference type="Proteomes" id="UP000199409"/>
    </source>
</evidence>
<dbReference type="Proteomes" id="UP000199409">
    <property type="component" value="Unassembled WGS sequence"/>
</dbReference>
<dbReference type="SUPFAM" id="SSF52821">
    <property type="entry name" value="Rhodanese/Cell cycle control phosphatase"/>
    <property type="match status" value="2"/>
</dbReference>
<dbReference type="PROSITE" id="PS50206">
    <property type="entry name" value="RHODANESE_3"/>
    <property type="match status" value="2"/>
</dbReference>
<dbReference type="InterPro" id="IPR045078">
    <property type="entry name" value="TST/MPST-like"/>
</dbReference>
<dbReference type="InterPro" id="IPR036873">
    <property type="entry name" value="Rhodanese-like_dom_sf"/>
</dbReference>
<dbReference type="Gene3D" id="3.40.250.10">
    <property type="entry name" value="Rhodanese-like domain"/>
    <property type="match status" value="2"/>
</dbReference>
<sequence>MFREVKKNFRKLSLLLLVVTAAFLLWGCSGGGGSSYDTPTSTQTATPLIDAETLKGWMDDGLVNADEFENVVILDIGAPDATKIPGAYYWNTSELAYSREEGLAMVDSEVPPGDVMDTVLQRSGVNEYTTIVLSSSNSKTFYVPRAYYTLRYWGFPKDRIKVLNGFNAGWTAAIAENGWDSSYALTTERPLEDTTNTFSVADNGYLCDDLRYSIGEIIQVVDANNEFDDDENINIIAQADEAPNLKSSIARPYGDMFEDDDTDGATYFRPKAELEAIFLNNELPNGDLSGVGDFTPGQLSITHCSSGMSCTPLFFALDAILGWDAAVWDGSRNQWYAYMDRPTEAEAVADVNAAGGELFVDKNGSPTGYESFDADDDDGRDAWLLVVNDAWRTDLNDRTNAVAYSTAVVNDGSVDRTVYVGNTVIIPENNTSFQEVDDPRANQIENEDNDYMSAGQEDAPSELSSDASEC</sequence>
<feature type="region of interest" description="Disordered" evidence="3">
    <location>
        <begin position="430"/>
        <end position="470"/>
    </location>
</feature>
<feature type="domain" description="Rhodanese" evidence="4">
    <location>
        <begin position="245"/>
        <end position="344"/>
    </location>
</feature>
<dbReference type="EMBL" id="FNQN01000008">
    <property type="protein sequence ID" value="SEA62776.1"/>
    <property type="molecule type" value="Genomic_DNA"/>
</dbReference>
<accession>A0A1H4CQU3</accession>
<dbReference type="PANTHER" id="PTHR11364:SF27">
    <property type="entry name" value="SULFURTRANSFERASE"/>
    <property type="match status" value="1"/>
</dbReference>
<dbReference type="RefSeq" id="WP_092349560.1">
    <property type="nucleotide sequence ID" value="NZ_FNQN01000008.1"/>
</dbReference>
<dbReference type="NCBIfam" id="NF040901">
    <property type="entry name" value="SeO3_TeO2_ExtH"/>
    <property type="match status" value="1"/>
</dbReference>
<keyword evidence="5" id="KW-0670">Pyruvate</keyword>
<dbReference type="InterPro" id="IPR001763">
    <property type="entry name" value="Rhodanese-like_dom"/>
</dbReference>
<evidence type="ECO:0000259" key="4">
    <source>
        <dbReference type="PROSITE" id="PS50206"/>
    </source>
</evidence>
<gene>
    <name evidence="5" type="ORF">SAMN05660420_02676</name>
</gene>
<proteinExistence type="predicted"/>
<evidence type="ECO:0000313" key="5">
    <source>
        <dbReference type="EMBL" id="SEA62776.1"/>
    </source>
</evidence>
<keyword evidence="2" id="KW-0677">Repeat</keyword>
<keyword evidence="1 5" id="KW-0808">Transferase</keyword>
<evidence type="ECO:0000256" key="2">
    <source>
        <dbReference type="ARBA" id="ARBA00022737"/>
    </source>
</evidence>
<evidence type="ECO:0000256" key="1">
    <source>
        <dbReference type="ARBA" id="ARBA00022679"/>
    </source>
</evidence>
<dbReference type="OrthoDB" id="9814272at2"/>
<dbReference type="AlphaFoldDB" id="A0A1H4CQU3"/>